<dbReference type="RefSeq" id="WP_378042397.1">
    <property type="nucleotide sequence ID" value="NZ_JBHLWH010000038.1"/>
</dbReference>
<proteinExistence type="predicted"/>
<name>A0ABV6F7F7_9MICC</name>
<keyword evidence="2" id="KW-0472">Membrane</keyword>
<sequence length="64" mass="6946">MGNVTGLVLYVVFAAIFFYLLYGVIRAGVRDGILAADRRRAAAMSDQAGAELGTSGRQRDRDRP</sequence>
<comment type="caution">
    <text evidence="3">The sequence shown here is derived from an EMBL/GenBank/DDBJ whole genome shotgun (WGS) entry which is preliminary data.</text>
</comment>
<keyword evidence="2" id="KW-0812">Transmembrane</keyword>
<evidence type="ECO:0000313" key="3">
    <source>
        <dbReference type="EMBL" id="MFC0249424.1"/>
    </source>
</evidence>
<evidence type="ECO:0000256" key="1">
    <source>
        <dbReference type="SAM" id="MobiDB-lite"/>
    </source>
</evidence>
<feature type="region of interest" description="Disordered" evidence="1">
    <location>
        <begin position="44"/>
        <end position="64"/>
    </location>
</feature>
<organism evidence="3 4">
    <name type="scientific">Citricoccus parietis</name>
    <dbReference type="NCBI Taxonomy" id="592307"/>
    <lineage>
        <taxon>Bacteria</taxon>
        <taxon>Bacillati</taxon>
        <taxon>Actinomycetota</taxon>
        <taxon>Actinomycetes</taxon>
        <taxon>Micrococcales</taxon>
        <taxon>Micrococcaceae</taxon>
        <taxon>Citricoccus</taxon>
    </lineage>
</organism>
<evidence type="ECO:0008006" key="5">
    <source>
        <dbReference type="Google" id="ProtNLM"/>
    </source>
</evidence>
<protein>
    <recommendedName>
        <fullName evidence="5">CcmD family protein</fullName>
    </recommendedName>
</protein>
<reference evidence="3 4" key="1">
    <citation type="submission" date="2024-09" db="EMBL/GenBank/DDBJ databases">
        <authorList>
            <person name="Sun Q."/>
            <person name="Mori K."/>
        </authorList>
    </citation>
    <scope>NUCLEOTIDE SEQUENCE [LARGE SCALE GENOMIC DNA]</scope>
    <source>
        <strain evidence="3 4">CCM 7609</strain>
    </source>
</reference>
<keyword evidence="4" id="KW-1185">Reference proteome</keyword>
<gene>
    <name evidence="3" type="ORF">ACFFIO_13040</name>
</gene>
<evidence type="ECO:0000256" key="2">
    <source>
        <dbReference type="SAM" id="Phobius"/>
    </source>
</evidence>
<feature type="transmembrane region" description="Helical" evidence="2">
    <location>
        <begin position="6"/>
        <end position="29"/>
    </location>
</feature>
<dbReference type="EMBL" id="JBHLWH010000038">
    <property type="protein sequence ID" value="MFC0249424.1"/>
    <property type="molecule type" value="Genomic_DNA"/>
</dbReference>
<dbReference type="Proteomes" id="UP001589766">
    <property type="component" value="Unassembled WGS sequence"/>
</dbReference>
<accession>A0ABV6F7F7</accession>
<keyword evidence="2" id="KW-1133">Transmembrane helix</keyword>
<evidence type="ECO:0000313" key="4">
    <source>
        <dbReference type="Proteomes" id="UP001589766"/>
    </source>
</evidence>